<comment type="caution">
    <text evidence="2">The sequence shown here is derived from an EMBL/GenBank/DDBJ whole genome shotgun (WGS) entry which is preliminary data.</text>
</comment>
<evidence type="ECO:0000313" key="3">
    <source>
        <dbReference type="Proteomes" id="UP001061958"/>
    </source>
</evidence>
<dbReference type="EMBL" id="BQMJ01000026">
    <property type="protein sequence ID" value="GJQ11719.1"/>
    <property type="molecule type" value="Genomic_DNA"/>
</dbReference>
<reference evidence="2" key="1">
    <citation type="journal article" date="2022" name="Proc. Natl. Acad. Sci. U.S.A.">
        <title>Life cycle and functional genomics of the unicellular red alga Galdieria for elucidating algal and plant evolution and industrial use.</title>
        <authorList>
            <person name="Hirooka S."/>
            <person name="Itabashi T."/>
            <person name="Ichinose T.M."/>
            <person name="Onuma R."/>
            <person name="Fujiwara T."/>
            <person name="Yamashita S."/>
            <person name="Jong L.W."/>
            <person name="Tomita R."/>
            <person name="Iwane A.H."/>
            <person name="Miyagishima S.Y."/>
        </authorList>
    </citation>
    <scope>NUCLEOTIDE SEQUENCE</scope>
    <source>
        <strain evidence="2">NBRC 102759</strain>
    </source>
</reference>
<organism evidence="2 3">
    <name type="scientific">Galdieria partita</name>
    <dbReference type="NCBI Taxonomy" id="83374"/>
    <lineage>
        <taxon>Eukaryota</taxon>
        <taxon>Rhodophyta</taxon>
        <taxon>Bangiophyceae</taxon>
        <taxon>Galdieriales</taxon>
        <taxon>Galdieriaceae</taxon>
        <taxon>Galdieria</taxon>
    </lineage>
</organism>
<dbReference type="AlphaFoldDB" id="A0A9C7PWY3"/>
<name>A0A9C7PWY3_9RHOD</name>
<evidence type="ECO:0000256" key="1">
    <source>
        <dbReference type="SAM" id="MobiDB-lite"/>
    </source>
</evidence>
<evidence type="ECO:0000313" key="2">
    <source>
        <dbReference type="EMBL" id="GJQ11719.1"/>
    </source>
</evidence>
<dbReference type="Proteomes" id="UP001061958">
    <property type="component" value="Unassembled WGS sequence"/>
</dbReference>
<proteinExistence type="predicted"/>
<sequence length="75" mass="8651">MDHPDNESILYLFKKLDAQVAHLSETLKEIIDVLQQPKQNKPVPFIKKTRPGPKPKVRGPPDFNDIELKSIYERG</sequence>
<feature type="compositionally biased region" description="Basic residues" evidence="1">
    <location>
        <begin position="47"/>
        <end position="57"/>
    </location>
</feature>
<protein>
    <submittedName>
        <fullName evidence="2">Uncharacterized protein</fullName>
    </submittedName>
</protein>
<gene>
    <name evidence="2" type="ORF">GpartN1_g3510.t1</name>
</gene>
<reference evidence="2" key="2">
    <citation type="submission" date="2022-01" db="EMBL/GenBank/DDBJ databases">
        <authorList>
            <person name="Hirooka S."/>
            <person name="Miyagishima S.Y."/>
        </authorList>
    </citation>
    <scope>NUCLEOTIDE SEQUENCE</scope>
    <source>
        <strain evidence="2">NBRC 102759</strain>
    </source>
</reference>
<keyword evidence="3" id="KW-1185">Reference proteome</keyword>
<feature type="region of interest" description="Disordered" evidence="1">
    <location>
        <begin position="42"/>
        <end position="64"/>
    </location>
</feature>
<accession>A0A9C7PWY3</accession>